<dbReference type="InterPro" id="IPR013762">
    <property type="entry name" value="Integrase-like_cat_sf"/>
</dbReference>
<dbReference type="Pfam" id="PF00589">
    <property type="entry name" value="Phage_integrase"/>
    <property type="match status" value="1"/>
</dbReference>
<evidence type="ECO:0000256" key="1">
    <source>
        <dbReference type="ARBA" id="ARBA00008857"/>
    </source>
</evidence>
<dbReference type="OrthoDB" id="9806835at2"/>
<dbReference type="GO" id="GO:0006310">
    <property type="term" value="P:DNA recombination"/>
    <property type="evidence" value="ECO:0007669"/>
    <property type="project" value="UniProtKB-KW"/>
</dbReference>
<dbReference type="Pfam" id="PF13102">
    <property type="entry name" value="Phage_int_SAM_5"/>
    <property type="match status" value="1"/>
</dbReference>
<evidence type="ECO:0000313" key="6">
    <source>
        <dbReference type="Proteomes" id="UP000318833"/>
    </source>
</evidence>
<evidence type="ECO:0000313" key="5">
    <source>
        <dbReference type="EMBL" id="TSE07725.1"/>
    </source>
</evidence>
<comment type="caution">
    <text evidence="5">The sequence shown here is derived from an EMBL/GenBank/DDBJ whole genome shotgun (WGS) entry which is preliminary data.</text>
</comment>
<dbReference type="Pfam" id="PF17293">
    <property type="entry name" value="Arm-DNA-bind_5"/>
    <property type="match status" value="1"/>
</dbReference>
<keyword evidence="6" id="KW-1185">Reference proteome</keyword>
<dbReference type="Proteomes" id="UP000318833">
    <property type="component" value="Unassembled WGS sequence"/>
</dbReference>
<dbReference type="AlphaFoldDB" id="A0A554VIR8"/>
<keyword evidence="3" id="KW-0233">DNA recombination</keyword>
<dbReference type="InterPro" id="IPR050090">
    <property type="entry name" value="Tyrosine_recombinase_XerCD"/>
</dbReference>
<evidence type="ECO:0000256" key="3">
    <source>
        <dbReference type="ARBA" id="ARBA00023172"/>
    </source>
</evidence>
<dbReference type="EMBL" id="VLNR01000030">
    <property type="protein sequence ID" value="TSE07725.1"/>
    <property type="molecule type" value="Genomic_DNA"/>
</dbReference>
<dbReference type="InterPro" id="IPR035386">
    <property type="entry name" value="Arm-DNA-bind_5"/>
</dbReference>
<protein>
    <submittedName>
        <fullName evidence="5">Site-specific integrase</fullName>
    </submittedName>
</protein>
<proteinExistence type="inferred from homology"/>
<dbReference type="RefSeq" id="WP_143917013.1">
    <property type="nucleotide sequence ID" value="NZ_CANMIK010000035.1"/>
</dbReference>
<feature type="domain" description="Tyr recombinase" evidence="4">
    <location>
        <begin position="199"/>
        <end position="367"/>
    </location>
</feature>
<dbReference type="PANTHER" id="PTHR30349">
    <property type="entry name" value="PHAGE INTEGRASE-RELATED"/>
    <property type="match status" value="1"/>
</dbReference>
<accession>A0A554VIR8</accession>
<evidence type="ECO:0000259" key="4">
    <source>
        <dbReference type="PROSITE" id="PS51898"/>
    </source>
</evidence>
<reference evidence="5 6" key="1">
    <citation type="submission" date="2019-07" db="EMBL/GenBank/DDBJ databases">
        <title>The draft genome sequence of Aquimarina algiphila M91.</title>
        <authorList>
            <person name="Meng X."/>
        </authorList>
    </citation>
    <scope>NUCLEOTIDE SEQUENCE [LARGE SCALE GENOMIC DNA]</scope>
    <source>
        <strain evidence="5 6">M91</strain>
    </source>
</reference>
<organism evidence="5 6">
    <name type="scientific">Aquimarina algiphila</name>
    <dbReference type="NCBI Taxonomy" id="2047982"/>
    <lineage>
        <taxon>Bacteria</taxon>
        <taxon>Pseudomonadati</taxon>
        <taxon>Bacteroidota</taxon>
        <taxon>Flavobacteriia</taxon>
        <taxon>Flavobacteriales</taxon>
        <taxon>Flavobacteriaceae</taxon>
        <taxon>Aquimarina</taxon>
    </lineage>
</organism>
<evidence type="ECO:0000256" key="2">
    <source>
        <dbReference type="ARBA" id="ARBA00023125"/>
    </source>
</evidence>
<sequence>MEIKLRKKKIKNGRYSLYLEYYKGYILKNGKPHNLKEYEFLKLYVYADPKTQKEKLVNKENYGLAESILAIKKSDLIKGKHGIANTRKKKVRFLDFYKKVKNDRMDSQANYDNWDAAQKHLEKYCPANLSFQDIDKEFVLGFKKYLDSEAKTKSDTSLAQNSKYTYFNKFRAALKQAYEEDYLHDNVVKGVNGFEQGETKREYLTLSELQNLSKAECKHKMLKKAFLFSCMTGLRWSDINKMLWSEVRDEDEGSRIIFKQYKTDGLEYLYISEEARELLGERQGMNDRVFVGLKYGAHFNAEILRWCMRAGITKHITFHSARHTNAVLLLSHGADIYTVSKLLGHREIRTTQIYAKIVDQKAKEASTLIPRITIK</sequence>
<dbReference type="PROSITE" id="PS51898">
    <property type="entry name" value="TYR_RECOMBINASE"/>
    <property type="match status" value="1"/>
</dbReference>
<keyword evidence="2" id="KW-0238">DNA-binding</keyword>
<dbReference type="GO" id="GO:0015074">
    <property type="term" value="P:DNA integration"/>
    <property type="evidence" value="ECO:0007669"/>
    <property type="project" value="InterPro"/>
</dbReference>
<dbReference type="SUPFAM" id="SSF56349">
    <property type="entry name" value="DNA breaking-rejoining enzymes"/>
    <property type="match status" value="1"/>
</dbReference>
<gene>
    <name evidence="5" type="ORF">FOF46_14955</name>
</gene>
<comment type="similarity">
    <text evidence="1">Belongs to the 'phage' integrase family.</text>
</comment>
<dbReference type="GO" id="GO:0003677">
    <property type="term" value="F:DNA binding"/>
    <property type="evidence" value="ECO:0007669"/>
    <property type="project" value="UniProtKB-KW"/>
</dbReference>
<dbReference type="InterPro" id="IPR011010">
    <property type="entry name" value="DNA_brk_join_enz"/>
</dbReference>
<name>A0A554VIR8_9FLAO</name>
<dbReference type="Gene3D" id="1.10.150.130">
    <property type="match status" value="1"/>
</dbReference>
<dbReference type="PANTHER" id="PTHR30349:SF64">
    <property type="entry name" value="PROPHAGE INTEGRASE INTD-RELATED"/>
    <property type="match status" value="1"/>
</dbReference>
<dbReference type="CDD" id="cd01185">
    <property type="entry name" value="INTN1_C_like"/>
    <property type="match status" value="1"/>
</dbReference>
<dbReference type="Gene3D" id="1.10.443.10">
    <property type="entry name" value="Intergrase catalytic core"/>
    <property type="match status" value="1"/>
</dbReference>
<dbReference type="InterPro" id="IPR002104">
    <property type="entry name" value="Integrase_catalytic"/>
</dbReference>
<dbReference type="InterPro" id="IPR025269">
    <property type="entry name" value="SAM-like_dom"/>
</dbReference>
<dbReference type="InterPro" id="IPR010998">
    <property type="entry name" value="Integrase_recombinase_N"/>
</dbReference>